<gene>
    <name evidence="2" type="ORF">FB561_1476</name>
</gene>
<dbReference type="RefSeq" id="WP_145804340.1">
    <property type="nucleotide sequence ID" value="NZ_VIVK01000001.1"/>
</dbReference>
<dbReference type="Pfam" id="PF13453">
    <property type="entry name" value="Zn_ribbon_TFIIB"/>
    <property type="match status" value="1"/>
</dbReference>
<sequence length="113" mass="13926">METLTCPKCRGAMRTYERSGITVDQCTECRGIFLDRGELERLVDAEQQFNGGGQRREEKRYDDRRYDNDKRYEDKRYDDRRYEGDRKYEGDRRYDNQYHHKKKKKSFLEELFD</sequence>
<reference evidence="2 3" key="1">
    <citation type="submission" date="2019-06" db="EMBL/GenBank/DDBJ databases">
        <title>Sequencing the genomes of 1000 actinobacteria strains.</title>
        <authorList>
            <person name="Klenk H.-P."/>
        </authorList>
    </citation>
    <scope>NUCLEOTIDE SEQUENCE [LARGE SCALE GENOMIC DNA]</scope>
    <source>
        <strain evidence="2 3">DSM 24683</strain>
    </source>
</reference>
<evidence type="ECO:0000259" key="1">
    <source>
        <dbReference type="Pfam" id="PF13453"/>
    </source>
</evidence>
<dbReference type="OrthoDB" id="9814037at2"/>
<proteinExistence type="predicted"/>
<evidence type="ECO:0000313" key="2">
    <source>
        <dbReference type="EMBL" id="TWD80401.1"/>
    </source>
</evidence>
<organism evidence="2 3">
    <name type="scientific">Kribbella amoyensis</name>
    <dbReference type="NCBI Taxonomy" id="996641"/>
    <lineage>
        <taxon>Bacteria</taxon>
        <taxon>Bacillati</taxon>
        <taxon>Actinomycetota</taxon>
        <taxon>Actinomycetes</taxon>
        <taxon>Propionibacteriales</taxon>
        <taxon>Kribbellaceae</taxon>
        <taxon>Kribbella</taxon>
    </lineage>
</organism>
<feature type="domain" description="Transcription factor zinc-finger" evidence="1">
    <location>
        <begin position="5"/>
        <end position="44"/>
    </location>
</feature>
<keyword evidence="3" id="KW-1185">Reference proteome</keyword>
<dbReference type="InterPro" id="IPR027392">
    <property type="entry name" value="TF_Znf"/>
</dbReference>
<dbReference type="Proteomes" id="UP000318380">
    <property type="component" value="Unassembled WGS sequence"/>
</dbReference>
<name>A0A561BNE5_9ACTN</name>
<evidence type="ECO:0000313" key="3">
    <source>
        <dbReference type="Proteomes" id="UP000318380"/>
    </source>
</evidence>
<protein>
    <recommendedName>
        <fullName evidence="1">Transcription factor zinc-finger domain-containing protein</fullName>
    </recommendedName>
</protein>
<dbReference type="EMBL" id="VIVK01000001">
    <property type="protein sequence ID" value="TWD80401.1"/>
    <property type="molecule type" value="Genomic_DNA"/>
</dbReference>
<dbReference type="AlphaFoldDB" id="A0A561BNE5"/>
<accession>A0A561BNE5</accession>
<comment type="caution">
    <text evidence="2">The sequence shown here is derived from an EMBL/GenBank/DDBJ whole genome shotgun (WGS) entry which is preliminary data.</text>
</comment>